<evidence type="ECO:0008006" key="5">
    <source>
        <dbReference type="Google" id="ProtNLM"/>
    </source>
</evidence>
<feature type="signal peptide" evidence="2">
    <location>
        <begin position="1"/>
        <end position="24"/>
    </location>
</feature>
<sequence>MTSKHLPFALCLSALFAFTVSVNAQSTTSRVEPLSVIDWLSPTLIAPSVTPNATNRDVTSSATPHAVKTTSLDQQTADAVGLLPSSVTGFPLSLWGQSSSVDLARLIVAIPVETLPVLQELTMSLLLAELDPTFDATNKDVLFQTRIDKLLDIGALEQAAALLDRANVRTPALFSRSFDIALLTENEDAACDALNQAADLAPTITARVFCLARTGDWNAAALIFETGVALGYVSPEEGDVLARFLDPEFADVAPPLPLSVRPSPLMFRLYAAIGEPIPTTLLPRAFAHTDLTANNGWRARLEAAERLVHSGAVSDNVLLALYTDRTPAASGGVWDRVEAVQRFDTAVKSRDPGAVSSSLPLVWDALKAVQLEGFLAHQYATDLAKFPLSGDTAALVLRLSLLSDDYESAAQTAVAENRITSKEEAFLVSLAQGKPELNGLSDSRAIAIHDGFLRSTPFSPDDVEVSGGNLGSAILRAITLFAEGARGDLNNVTRAIAILRSVGLEDIARRASLELMLLERA</sequence>
<feature type="region of interest" description="Disordered" evidence="1">
    <location>
        <begin position="51"/>
        <end position="70"/>
    </location>
</feature>
<evidence type="ECO:0000256" key="1">
    <source>
        <dbReference type="SAM" id="MobiDB-lite"/>
    </source>
</evidence>
<dbReference type="RefSeq" id="WP_052274640.1">
    <property type="nucleotide sequence ID" value="NZ_CP014327.1"/>
</dbReference>
<dbReference type="STRING" id="1579316.RC74_17340"/>
<protein>
    <recommendedName>
        <fullName evidence="5">Antifreeze glycopeptide</fullName>
    </recommendedName>
</protein>
<reference evidence="3 4" key="1">
    <citation type="submission" date="2016-02" db="EMBL/GenBank/DDBJ databases">
        <title>Complete genome sequence of Halocynthiibacter arcticus PAMC 20958t from arctic marine sediment.</title>
        <authorList>
            <person name="Lee Y.M."/>
            <person name="Baek K."/>
            <person name="Lee H.K."/>
            <person name="Shin S.C."/>
        </authorList>
    </citation>
    <scope>NUCLEOTIDE SEQUENCE [LARGE SCALE GENOMIC DNA]</scope>
    <source>
        <strain evidence="3">PAMC 20958</strain>
    </source>
</reference>
<evidence type="ECO:0000256" key="2">
    <source>
        <dbReference type="SAM" id="SignalP"/>
    </source>
</evidence>
<dbReference type="Proteomes" id="UP000070371">
    <property type="component" value="Chromosome"/>
</dbReference>
<gene>
    <name evidence="3" type="ORF">RC74_17340</name>
</gene>
<accession>A0A126V4A0</accession>
<dbReference type="EMBL" id="CP014327">
    <property type="protein sequence ID" value="AML52785.1"/>
    <property type="molecule type" value="Genomic_DNA"/>
</dbReference>
<feature type="chain" id="PRO_5007443714" description="Antifreeze glycopeptide" evidence="2">
    <location>
        <begin position="25"/>
        <end position="521"/>
    </location>
</feature>
<evidence type="ECO:0000313" key="3">
    <source>
        <dbReference type="EMBL" id="AML52785.1"/>
    </source>
</evidence>
<dbReference type="AlphaFoldDB" id="A0A126V4A0"/>
<organism evidence="3 4">
    <name type="scientific">Falsihalocynthiibacter arcticus</name>
    <dbReference type="NCBI Taxonomy" id="1579316"/>
    <lineage>
        <taxon>Bacteria</taxon>
        <taxon>Pseudomonadati</taxon>
        <taxon>Pseudomonadota</taxon>
        <taxon>Alphaproteobacteria</taxon>
        <taxon>Rhodobacterales</taxon>
        <taxon>Roseobacteraceae</taxon>
        <taxon>Falsihalocynthiibacter</taxon>
    </lineage>
</organism>
<keyword evidence="4" id="KW-1185">Reference proteome</keyword>
<dbReference type="OrthoDB" id="7929427at2"/>
<evidence type="ECO:0000313" key="4">
    <source>
        <dbReference type="Proteomes" id="UP000070371"/>
    </source>
</evidence>
<name>A0A126V4A0_9RHOB</name>
<proteinExistence type="predicted"/>
<dbReference type="KEGG" id="hat:RC74_17340"/>
<keyword evidence="2" id="KW-0732">Signal</keyword>